<sequence>MAEEETEVTVDEDVPENFAALIASDLMVIFQKQMDLDTASAEAAAYIWKNTGTPGKVGYFIDATEMWLETPETGDKYAALSWLAIANQSANNEDYDTFLHMMINSIIKGYYNLEKPDIEYKGKKYSTYTSIVSNIFIRMLELNPTNGEIASNIFSIFIRNEMELSAKSTAEEKETGSSIIPTDMQDLYDDVISYISDRGIFKPSPMSGTEENPNEHIQNLCERLRSTRRFIMQEVINERALEKRKQLELDLKNQLASAEEIVMVAPQFTDGLSLFVQEKRYNFKYLSVEKVRMTLQLLGSITGAVYFLLGFMGYLGVHWVDGFVVCLVMLALVRILLSRKQLKLFYPTDISKELEESSTAFINVMRNMSQEQMEHFMVRQIKLEHNQKYLTMVPEYVKYLYAIMPDRKSMMISVDELSELVENSEIEVAKQLRGQ</sequence>
<organism evidence="2">
    <name type="scientific">marine metagenome</name>
    <dbReference type="NCBI Taxonomy" id="408172"/>
    <lineage>
        <taxon>unclassified sequences</taxon>
        <taxon>metagenomes</taxon>
        <taxon>ecological metagenomes</taxon>
    </lineage>
</organism>
<keyword evidence="1" id="KW-1133">Transmembrane helix</keyword>
<dbReference type="EMBL" id="UINC01000733">
    <property type="protein sequence ID" value="SUZ60299.1"/>
    <property type="molecule type" value="Genomic_DNA"/>
</dbReference>
<accession>A0A381P1S5</accession>
<dbReference type="AlphaFoldDB" id="A0A381P1S5"/>
<evidence type="ECO:0000256" key="1">
    <source>
        <dbReference type="SAM" id="Phobius"/>
    </source>
</evidence>
<evidence type="ECO:0000313" key="2">
    <source>
        <dbReference type="EMBL" id="SUZ60299.1"/>
    </source>
</evidence>
<gene>
    <name evidence="2" type="ORF">METZ01_LOCUS13153</name>
</gene>
<name>A0A381P1S5_9ZZZZ</name>
<proteinExistence type="predicted"/>
<feature type="transmembrane region" description="Helical" evidence="1">
    <location>
        <begin position="293"/>
        <end position="313"/>
    </location>
</feature>
<keyword evidence="1" id="KW-0812">Transmembrane</keyword>
<reference evidence="2" key="1">
    <citation type="submission" date="2018-05" db="EMBL/GenBank/DDBJ databases">
        <authorList>
            <person name="Lanie J.A."/>
            <person name="Ng W.-L."/>
            <person name="Kazmierczak K.M."/>
            <person name="Andrzejewski T.M."/>
            <person name="Davidsen T.M."/>
            <person name="Wayne K.J."/>
            <person name="Tettelin H."/>
            <person name="Glass J.I."/>
            <person name="Rusch D."/>
            <person name="Podicherti R."/>
            <person name="Tsui H.-C.T."/>
            <person name="Winkler M.E."/>
        </authorList>
    </citation>
    <scope>NUCLEOTIDE SEQUENCE</scope>
</reference>
<feature type="transmembrane region" description="Helical" evidence="1">
    <location>
        <begin position="319"/>
        <end position="337"/>
    </location>
</feature>
<protein>
    <submittedName>
        <fullName evidence="2">Uncharacterized protein</fullName>
    </submittedName>
</protein>
<keyword evidence="1" id="KW-0472">Membrane</keyword>